<reference evidence="3" key="1">
    <citation type="submission" date="2022-08" db="EMBL/GenBank/DDBJ databases">
        <authorList>
            <person name="Marques A."/>
        </authorList>
    </citation>
    <scope>NUCLEOTIDE SEQUENCE</scope>
    <source>
        <strain evidence="3">RhyPub2mFocal</strain>
        <tissue evidence="3">Leaves</tissue>
    </source>
</reference>
<evidence type="ECO:0000313" key="3">
    <source>
        <dbReference type="EMBL" id="KAJ4780912.1"/>
    </source>
</evidence>
<feature type="compositionally biased region" description="Acidic residues" evidence="1">
    <location>
        <begin position="47"/>
        <end position="76"/>
    </location>
</feature>
<dbReference type="Proteomes" id="UP001140206">
    <property type="component" value="Chromosome 3"/>
</dbReference>
<gene>
    <name evidence="3" type="ORF">LUZ62_065169</name>
</gene>
<evidence type="ECO:0000313" key="4">
    <source>
        <dbReference type="Proteomes" id="UP001140206"/>
    </source>
</evidence>
<feature type="region of interest" description="Disordered" evidence="1">
    <location>
        <begin position="207"/>
        <end position="269"/>
    </location>
</feature>
<feature type="compositionally biased region" description="Basic and acidic residues" evidence="1">
    <location>
        <begin position="223"/>
        <end position="234"/>
    </location>
</feature>
<dbReference type="AlphaFoldDB" id="A0AAV8EQ31"/>
<protein>
    <submittedName>
        <fullName evidence="3">Stress response protein</fullName>
    </submittedName>
</protein>
<feature type="compositionally biased region" description="Basic residues" evidence="1">
    <location>
        <begin position="237"/>
        <end position="246"/>
    </location>
</feature>
<name>A0AAV8EQ31_9POAL</name>
<feature type="domain" description="C2H2-type" evidence="2">
    <location>
        <begin position="156"/>
        <end position="181"/>
    </location>
</feature>
<dbReference type="PANTHER" id="PTHR36332:SF1">
    <property type="entry name" value="STRESS RESPONSE PROTEIN"/>
    <property type="match status" value="1"/>
</dbReference>
<dbReference type="EMBL" id="JAMFTS010000003">
    <property type="protein sequence ID" value="KAJ4780912.1"/>
    <property type="molecule type" value="Genomic_DNA"/>
</dbReference>
<accession>A0AAV8EQ31</accession>
<feature type="compositionally biased region" description="Low complexity" evidence="1">
    <location>
        <begin position="15"/>
        <end position="34"/>
    </location>
</feature>
<keyword evidence="4" id="KW-1185">Reference proteome</keyword>
<dbReference type="Pfam" id="PF12874">
    <property type="entry name" value="zf-met"/>
    <property type="match status" value="1"/>
</dbReference>
<comment type="caution">
    <text evidence="3">The sequence shown here is derived from an EMBL/GenBank/DDBJ whole genome shotgun (WGS) entry which is preliminary data.</text>
</comment>
<dbReference type="PANTHER" id="PTHR36332">
    <property type="entry name" value="STRESS RESPONSE PROTEIN"/>
    <property type="match status" value="1"/>
</dbReference>
<feature type="compositionally biased region" description="Basic residues" evidence="1">
    <location>
        <begin position="260"/>
        <end position="269"/>
    </location>
</feature>
<proteinExistence type="predicted"/>
<evidence type="ECO:0000259" key="2">
    <source>
        <dbReference type="Pfam" id="PF12874"/>
    </source>
</evidence>
<sequence length="269" mass="29980">MIKRIHYKQDHGDKSGSSSDSSSSDSDTGSDSSSPARPEQEQQVSESESESESGGEPNLESDDEEEDESEQGEEEEFYQKQPALHSPGSGYESEDSSGNEVEDDSPGLVADMEEEKETRDTEKHKKVQVSKADTPIEKSSTVEELDSCILKCKSVYRCKLCPRIICLSEKIVKQHLESKRHARSKKLSEEGRLKVKLNSDGELEEDFETHAERHARTLALAEEGARVSKKDSGRQRQSLRRKKRAKNAATKKAEPNIGSPKKKKQKGGK</sequence>
<feature type="compositionally biased region" description="Acidic residues" evidence="1">
    <location>
        <begin position="92"/>
        <end position="115"/>
    </location>
</feature>
<evidence type="ECO:0000256" key="1">
    <source>
        <dbReference type="SAM" id="MobiDB-lite"/>
    </source>
</evidence>
<organism evidence="3 4">
    <name type="scientific">Rhynchospora pubera</name>
    <dbReference type="NCBI Taxonomy" id="906938"/>
    <lineage>
        <taxon>Eukaryota</taxon>
        <taxon>Viridiplantae</taxon>
        <taxon>Streptophyta</taxon>
        <taxon>Embryophyta</taxon>
        <taxon>Tracheophyta</taxon>
        <taxon>Spermatophyta</taxon>
        <taxon>Magnoliopsida</taxon>
        <taxon>Liliopsida</taxon>
        <taxon>Poales</taxon>
        <taxon>Cyperaceae</taxon>
        <taxon>Cyperoideae</taxon>
        <taxon>Rhynchosporeae</taxon>
        <taxon>Rhynchospora</taxon>
    </lineage>
</organism>
<feature type="region of interest" description="Disordered" evidence="1">
    <location>
        <begin position="1"/>
        <end position="140"/>
    </location>
</feature>
<dbReference type="InterPro" id="IPR013087">
    <property type="entry name" value="Znf_C2H2_type"/>
</dbReference>